<keyword evidence="2" id="KW-1133">Transmembrane helix</keyword>
<proteinExistence type="predicted"/>
<organism evidence="4 5">
    <name type="scientific">Actinomadura montaniterrae</name>
    <dbReference type="NCBI Taxonomy" id="1803903"/>
    <lineage>
        <taxon>Bacteria</taxon>
        <taxon>Bacillati</taxon>
        <taxon>Actinomycetota</taxon>
        <taxon>Actinomycetes</taxon>
        <taxon>Streptosporangiales</taxon>
        <taxon>Thermomonosporaceae</taxon>
        <taxon>Actinomadura</taxon>
    </lineage>
</organism>
<gene>
    <name evidence="4" type="ORF">F9B16_03270</name>
</gene>
<dbReference type="InterPro" id="IPR011646">
    <property type="entry name" value="KAP_P-loop"/>
</dbReference>
<keyword evidence="5" id="KW-1185">Reference proteome</keyword>
<dbReference type="EMBL" id="WBMR01000004">
    <property type="protein sequence ID" value="KAB2388701.1"/>
    <property type="molecule type" value="Genomic_DNA"/>
</dbReference>
<accession>A0A6L3W1I9</accession>
<evidence type="ECO:0000313" key="4">
    <source>
        <dbReference type="EMBL" id="KAB2388701.1"/>
    </source>
</evidence>
<dbReference type="SUPFAM" id="SSF52540">
    <property type="entry name" value="P-loop containing nucleoside triphosphate hydrolases"/>
    <property type="match status" value="1"/>
</dbReference>
<evidence type="ECO:0000259" key="3">
    <source>
        <dbReference type="Pfam" id="PF07693"/>
    </source>
</evidence>
<feature type="transmembrane region" description="Helical" evidence="2">
    <location>
        <begin position="166"/>
        <end position="195"/>
    </location>
</feature>
<feature type="domain" description="KAP NTPase" evidence="3">
    <location>
        <begin position="48"/>
        <end position="324"/>
    </location>
</feature>
<evidence type="ECO:0000313" key="5">
    <source>
        <dbReference type="Proteomes" id="UP000483004"/>
    </source>
</evidence>
<sequence>MSGLGRRMYDTEGFWRARRGEVVSRRPWLIEDGAIDRREHDRFGHLSVAQQLSSTIQGSTQPCAVGLLGPFGSGKSSVVKLLSRELSVNKKWAVLHVSAEHHSGVARARGLMYALLDEALRKKQIDAEVHASERACLEGSRQRTHSRPSPAAAQPGRPSLRRRLEILLAGALWVLGWVLALWLVGAGVVAIGHLIGVGRGVSILKWFADPGVGFLRSTLISAAVVGAVVTAAKEGILQVLKGYEITVTSPRPDTTDELQQVFSRLVESVPRRLVIAIDDIDRLASADVLEALTTVRSLLLTGTHHKHPPVFVISCDEDIVREAIVGIRPGGLAHGPIDHERSASDTQAAARAERKATEEAVQEYLNKLFTVRFTLPTHNDTDLRDHAEHLLTQPESHPIVRELGGLGVVRDVLDALIHRQVREPRHAIRLLNSFISNYAVARHREQAAGNVAPRIAPGEVTGYPVALARLIVLRHDFRSLYDRIVAEHKLLFLLDDALLGSPETLQDPLLDSFERVKDTNRLNTQREPGLVYLRATAARARTERPSDIAALLTLGSKPANRLLGSDTATAIQDELAQRDSDAFAARLENEAERERVLHAAYHTINTARVGQDLDNSLAAAVQALGRVPALADHATRGDACARILFDLTDRIAHRRIEASIPLLAHDLVTILDFFPIAHVPQLYAALKVPPRDPADSVSWVEALLQLPAGKHRDALLPGLDDYFSDVANQGTPGDLETWITVWNDSSADMRAAWPAHGYQALLCMAARHENDQAMRIIYDIVALEGVGSHQWCRPVILGILDGLSSSESVGSVSIELLSGVKMPADGWGPASDAVGAGNEKSTLAAELVDAVADFLRVDSDAESSARTVDLLRSWIPVLGEELCPSGRRAGAVIADVTSETADTCEEVSRAVVQLIGEFSDTDARTCALALAERLPAHRSPASPIGENLSAALMAYVRRTDAVTGESEDVTAAERCLAALMTSIEEDSDAGRFGRGRLAAILSTRRGQDAAAGISARLTAAIPPVASDYLKELLASLHLLFNHEEARAAHLPTVLSKLQNILGQNQPQVPVEFAAHYAAESSVSPQWIAWIAQHWGNVSIFGRQRVLAAADRTEISNTVSLLDLLVQHLLASEDMSEWEHAPKLWASITSEQRADLLASANGRCPELSVCASSVDRETLTSALCKAADSLDAVLKLIEDNPESSDVIVEYLDQQMENAEWRPERVGEVVAGCPSPEKLWDLALRAATRDMTHAVKAAVVIESLIARHPDTVPESLPGRLGPVLIDADTTTAAALGKALQSTPDLAKKLQQQLRGHGRTSDQRSRTKAYKKAAGI</sequence>
<comment type="caution">
    <text evidence="4">The sequence shown here is derived from an EMBL/GenBank/DDBJ whole genome shotgun (WGS) entry which is preliminary data.</text>
</comment>
<dbReference type="Proteomes" id="UP000483004">
    <property type="component" value="Unassembled WGS sequence"/>
</dbReference>
<feature type="region of interest" description="Disordered" evidence="1">
    <location>
        <begin position="136"/>
        <end position="156"/>
    </location>
</feature>
<keyword evidence="2" id="KW-0812">Transmembrane</keyword>
<dbReference type="Pfam" id="PF07693">
    <property type="entry name" value="KAP_NTPase"/>
    <property type="match status" value="1"/>
</dbReference>
<dbReference type="InterPro" id="IPR027417">
    <property type="entry name" value="P-loop_NTPase"/>
</dbReference>
<keyword evidence="2" id="KW-0472">Membrane</keyword>
<feature type="region of interest" description="Disordered" evidence="1">
    <location>
        <begin position="1310"/>
        <end position="1333"/>
    </location>
</feature>
<protein>
    <recommendedName>
        <fullName evidence="3">KAP NTPase domain-containing protein</fullName>
    </recommendedName>
</protein>
<feature type="compositionally biased region" description="Basic residues" evidence="1">
    <location>
        <begin position="1323"/>
        <end position="1333"/>
    </location>
</feature>
<dbReference type="OrthoDB" id="88903at2"/>
<reference evidence="4 5" key="1">
    <citation type="submission" date="2019-09" db="EMBL/GenBank/DDBJ databases">
        <title>Actinomadura physcomitrii sp. nov., a novel actinomycete isolated from moss [Physcomitrium sphaericum (Ludw) Fuernr].</title>
        <authorList>
            <person name="Liu C."/>
            <person name="Zhuang X."/>
        </authorList>
    </citation>
    <scope>NUCLEOTIDE SEQUENCE [LARGE SCALE GENOMIC DNA]</scope>
    <source>
        <strain evidence="4 5">CYP1-1B</strain>
    </source>
</reference>
<name>A0A6L3W1I9_9ACTN</name>
<evidence type="ECO:0000256" key="2">
    <source>
        <dbReference type="SAM" id="Phobius"/>
    </source>
</evidence>
<evidence type="ECO:0000256" key="1">
    <source>
        <dbReference type="SAM" id="MobiDB-lite"/>
    </source>
</evidence>